<evidence type="ECO:0000313" key="4">
    <source>
        <dbReference type="Proteomes" id="UP000186819"/>
    </source>
</evidence>
<evidence type="ECO:0000256" key="1">
    <source>
        <dbReference type="SAM" id="Phobius"/>
    </source>
</evidence>
<feature type="transmembrane region" description="Helical" evidence="1">
    <location>
        <begin position="83"/>
        <end position="105"/>
    </location>
</feature>
<keyword evidence="3" id="KW-0418">Kinase</keyword>
<dbReference type="InterPro" id="IPR010559">
    <property type="entry name" value="Sig_transdc_His_kin_internal"/>
</dbReference>
<keyword evidence="3" id="KW-0808">Transferase</keyword>
<organism evidence="3 4">
    <name type="scientific">Aromatoleum tolulyticum</name>
    <dbReference type="NCBI Taxonomy" id="34027"/>
    <lineage>
        <taxon>Bacteria</taxon>
        <taxon>Pseudomonadati</taxon>
        <taxon>Pseudomonadota</taxon>
        <taxon>Betaproteobacteria</taxon>
        <taxon>Rhodocyclales</taxon>
        <taxon>Rhodocyclaceae</taxon>
        <taxon>Aromatoleum</taxon>
    </lineage>
</organism>
<dbReference type="AlphaFoldDB" id="A0A1N6RIK3"/>
<dbReference type="STRING" id="34027.SAMN05421829_103260"/>
<sequence length="343" mass="36858">MDSAPSHDIVTLPDFRNLGVLLRILVIAEAANLVTLAAHSPDVIEALKGVGAVALPFELSLLAIVLLLFVLSPLLARIPYRRGVGVVVALAAAAAGGLDVAFHAWTGAIPWGAALKSAGIAGLLAALILGYFNWRQRVLSPALAKARLMALQSRIRPHFLFNSLNTAVSLVRQDPRLAEQVLLDMSDLFRALLKDSRSLVPLADEIRLAEAYLQIEQLRLGERLRVHWDRDGAPVSVNVPILVLQPLLENAVRYGVEPFATGGDVHVSIRAEASELVIEVTNSVCGGDSPIPSGNRIALANIEERLGLYFDAEGTLHVSTRDMQFVVKVCVPLRGARTVGKVA</sequence>
<dbReference type="GO" id="GO:0000155">
    <property type="term" value="F:phosphorelay sensor kinase activity"/>
    <property type="evidence" value="ECO:0007669"/>
    <property type="project" value="InterPro"/>
</dbReference>
<dbReference type="EMBL" id="FTMD01000003">
    <property type="protein sequence ID" value="SIQ28684.1"/>
    <property type="molecule type" value="Genomic_DNA"/>
</dbReference>
<dbReference type="SUPFAM" id="SSF55874">
    <property type="entry name" value="ATPase domain of HSP90 chaperone/DNA topoisomerase II/histidine kinase"/>
    <property type="match status" value="1"/>
</dbReference>
<proteinExistence type="predicted"/>
<reference evidence="4" key="1">
    <citation type="submission" date="2017-01" db="EMBL/GenBank/DDBJ databases">
        <authorList>
            <person name="Varghese N."/>
            <person name="Submissions S."/>
        </authorList>
    </citation>
    <scope>NUCLEOTIDE SEQUENCE [LARGE SCALE GENOMIC DNA]</scope>
    <source>
        <strain evidence="4">ATCC 51758</strain>
    </source>
</reference>
<dbReference type="OrthoDB" id="2514702at2"/>
<keyword evidence="1" id="KW-0812">Transmembrane</keyword>
<dbReference type="Gene3D" id="3.30.565.10">
    <property type="entry name" value="Histidine kinase-like ATPase, C-terminal domain"/>
    <property type="match status" value="1"/>
</dbReference>
<keyword evidence="4" id="KW-1185">Reference proteome</keyword>
<accession>A0A1N6RIK3</accession>
<gene>
    <name evidence="3" type="ORF">SAMN05421829_103260</name>
</gene>
<dbReference type="PANTHER" id="PTHR34220:SF7">
    <property type="entry name" value="SENSOR HISTIDINE KINASE YPDA"/>
    <property type="match status" value="1"/>
</dbReference>
<feature type="transmembrane region" description="Helical" evidence="1">
    <location>
        <begin position="50"/>
        <end position="71"/>
    </location>
</feature>
<name>A0A1N6RIK3_9RHOO</name>
<evidence type="ECO:0000313" key="3">
    <source>
        <dbReference type="EMBL" id="SIQ28684.1"/>
    </source>
</evidence>
<dbReference type="InterPro" id="IPR050640">
    <property type="entry name" value="Bact_2-comp_sensor_kinase"/>
</dbReference>
<feature type="domain" description="Signal transduction histidine kinase internal region" evidence="2">
    <location>
        <begin position="146"/>
        <end position="224"/>
    </location>
</feature>
<dbReference type="GO" id="GO:0016020">
    <property type="term" value="C:membrane"/>
    <property type="evidence" value="ECO:0007669"/>
    <property type="project" value="InterPro"/>
</dbReference>
<keyword evidence="1" id="KW-0472">Membrane</keyword>
<dbReference type="Pfam" id="PF06580">
    <property type="entry name" value="His_kinase"/>
    <property type="match status" value="1"/>
</dbReference>
<feature type="transmembrane region" description="Helical" evidence="1">
    <location>
        <begin position="20"/>
        <end position="38"/>
    </location>
</feature>
<feature type="transmembrane region" description="Helical" evidence="1">
    <location>
        <begin position="111"/>
        <end position="132"/>
    </location>
</feature>
<dbReference type="Proteomes" id="UP000186819">
    <property type="component" value="Unassembled WGS sequence"/>
</dbReference>
<protein>
    <submittedName>
        <fullName evidence="3">Two-component system, LytT family, sensor histidine kinase AlgZ</fullName>
    </submittedName>
</protein>
<keyword evidence="1" id="KW-1133">Transmembrane helix</keyword>
<dbReference type="InterPro" id="IPR036890">
    <property type="entry name" value="HATPase_C_sf"/>
</dbReference>
<evidence type="ECO:0000259" key="2">
    <source>
        <dbReference type="Pfam" id="PF06580"/>
    </source>
</evidence>
<dbReference type="PANTHER" id="PTHR34220">
    <property type="entry name" value="SENSOR HISTIDINE KINASE YPDA"/>
    <property type="match status" value="1"/>
</dbReference>